<organism evidence="2">
    <name type="scientific">marine sediment metagenome</name>
    <dbReference type="NCBI Taxonomy" id="412755"/>
    <lineage>
        <taxon>unclassified sequences</taxon>
        <taxon>metagenomes</taxon>
        <taxon>ecological metagenomes</taxon>
    </lineage>
</organism>
<evidence type="ECO:0000313" key="2">
    <source>
        <dbReference type="EMBL" id="GAI96499.1"/>
    </source>
</evidence>
<protein>
    <submittedName>
        <fullName evidence="2">Uncharacterized protein</fullName>
    </submittedName>
</protein>
<proteinExistence type="predicted"/>
<evidence type="ECO:0000256" key="1">
    <source>
        <dbReference type="SAM" id="Phobius"/>
    </source>
</evidence>
<name>X1UVX9_9ZZZZ</name>
<dbReference type="Pfam" id="PF06055">
    <property type="entry name" value="ExoD"/>
    <property type="match status" value="1"/>
</dbReference>
<gene>
    <name evidence="2" type="ORF">S12H4_27317</name>
</gene>
<keyword evidence="1" id="KW-0812">Transmembrane</keyword>
<feature type="transmembrane region" description="Helical" evidence="1">
    <location>
        <begin position="30"/>
        <end position="57"/>
    </location>
</feature>
<reference evidence="2" key="1">
    <citation type="journal article" date="2014" name="Front. Microbiol.">
        <title>High frequency of phylogenetically diverse reductive dehalogenase-homologous genes in deep subseafloor sedimentary metagenomes.</title>
        <authorList>
            <person name="Kawai M."/>
            <person name="Futagami T."/>
            <person name="Toyoda A."/>
            <person name="Takaki Y."/>
            <person name="Nishi S."/>
            <person name="Hori S."/>
            <person name="Arai W."/>
            <person name="Tsubouchi T."/>
            <person name="Morono Y."/>
            <person name="Uchiyama I."/>
            <person name="Ito T."/>
            <person name="Fujiyama A."/>
            <person name="Inagaki F."/>
            <person name="Takami H."/>
        </authorList>
    </citation>
    <scope>NUCLEOTIDE SEQUENCE</scope>
    <source>
        <strain evidence="2">Expedition CK06-06</strain>
    </source>
</reference>
<dbReference type="AlphaFoldDB" id="X1UVX9"/>
<sequence length="59" mass="5966">MLIPIPFTNTVFSGAILLIGIGLANDDELFMLGGALVGLTAAAVVVTLLIAGGLALYHL</sequence>
<comment type="caution">
    <text evidence="2">The sequence shown here is derived from an EMBL/GenBank/DDBJ whole genome shotgun (WGS) entry which is preliminary data.</text>
</comment>
<feature type="transmembrane region" description="Helical" evidence="1">
    <location>
        <begin position="7"/>
        <end position="24"/>
    </location>
</feature>
<keyword evidence="1" id="KW-0472">Membrane</keyword>
<accession>X1UVX9</accession>
<dbReference type="InterPro" id="IPR010331">
    <property type="entry name" value="ExoD"/>
</dbReference>
<dbReference type="EMBL" id="BARW01015587">
    <property type="protein sequence ID" value="GAI96499.1"/>
    <property type="molecule type" value="Genomic_DNA"/>
</dbReference>
<keyword evidence="1" id="KW-1133">Transmembrane helix</keyword>